<evidence type="ECO:0008006" key="3">
    <source>
        <dbReference type="Google" id="ProtNLM"/>
    </source>
</evidence>
<protein>
    <recommendedName>
        <fullName evidence="3">Lipocalin-like domain-containing protein</fullName>
    </recommendedName>
</protein>
<keyword evidence="2" id="KW-1185">Reference proteome</keyword>
<reference evidence="1 2" key="1">
    <citation type="submission" date="2018-04" db="EMBL/GenBank/DDBJ databases">
        <title>Genome sequencing of Flavobacterium sp. HYN0059.</title>
        <authorList>
            <person name="Yi H."/>
            <person name="Baek C."/>
        </authorList>
    </citation>
    <scope>NUCLEOTIDE SEQUENCE [LARGE SCALE GENOMIC DNA]</scope>
    <source>
        <strain evidence="1 2">HYN0059</strain>
    </source>
</reference>
<dbReference type="OrthoDB" id="1377230at2"/>
<evidence type="ECO:0000313" key="1">
    <source>
        <dbReference type="EMBL" id="AWH86772.1"/>
    </source>
</evidence>
<accession>A0A2S1R2D4</accession>
<dbReference type="EMBL" id="CP029186">
    <property type="protein sequence ID" value="AWH86772.1"/>
    <property type="molecule type" value="Genomic_DNA"/>
</dbReference>
<dbReference type="Proteomes" id="UP000244929">
    <property type="component" value="Chromosome"/>
</dbReference>
<dbReference type="KEGG" id="falb:HYN59_17375"/>
<evidence type="ECO:0000313" key="2">
    <source>
        <dbReference type="Proteomes" id="UP000244929"/>
    </source>
</evidence>
<name>A0A2S1R2D4_9FLAO</name>
<dbReference type="AlphaFoldDB" id="A0A2S1R2D4"/>
<gene>
    <name evidence="1" type="ORF">HYN59_17375</name>
</gene>
<organism evidence="1 2">
    <name type="scientific">Flavobacterium album</name>
    <dbReference type="NCBI Taxonomy" id="2175091"/>
    <lineage>
        <taxon>Bacteria</taxon>
        <taxon>Pseudomonadati</taxon>
        <taxon>Bacteroidota</taxon>
        <taxon>Flavobacteriia</taxon>
        <taxon>Flavobacteriales</taxon>
        <taxon>Flavobacteriaceae</taxon>
        <taxon>Flavobacterium</taxon>
    </lineage>
</organism>
<proteinExistence type="predicted"/>
<sequence length="124" mass="14459">MKKLLLLLLVLVSQQTICQEIEINEKNLSKKWVFSDVINDKSEAENAEMREMLEGTSLTFREDKTYTFDFVSELNGTWTLDPAKKEITTKDRRGTNIWHIHSLTKEKAVLSRNDAQQKVIFKPE</sequence>
<dbReference type="RefSeq" id="WP_108779494.1">
    <property type="nucleotide sequence ID" value="NZ_CP029186.1"/>
</dbReference>